<feature type="compositionally biased region" description="Pro residues" evidence="2">
    <location>
        <begin position="1"/>
        <end position="18"/>
    </location>
</feature>
<dbReference type="InterPro" id="IPR001623">
    <property type="entry name" value="DnaJ_domain"/>
</dbReference>
<dbReference type="GO" id="GO:0051087">
    <property type="term" value="F:protein-folding chaperone binding"/>
    <property type="evidence" value="ECO:0007669"/>
    <property type="project" value="TreeGrafter"/>
</dbReference>
<accession>W7U2R8</accession>
<dbReference type="PANTHER" id="PTHR24078:SF553">
    <property type="entry name" value="DNAJ HOMOLOG SUBFAMILY B MEMBER 5"/>
    <property type="match status" value="1"/>
</dbReference>
<dbReference type="SUPFAM" id="SSF49493">
    <property type="entry name" value="HSP40/DnaJ peptide-binding domain"/>
    <property type="match status" value="2"/>
</dbReference>
<organism evidence="4 5">
    <name type="scientific">Nannochloropsis gaditana</name>
    <dbReference type="NCBI Taxonomy" id="72520"/>
    <lineage>
        <taxon>Eukaryota</taxon>
        <taxon>Sar</taxon>
        <taxon>Stramenopiles</taxon>
        <taxon>Ochrophyta</taxon>
        <taxon>Eustigmatophyceae</taxon>
        <taxon>Eustigmatales</taxon>
        <taxon>Monodopsidaceae</taxon>
        <taxon>Nannochloropsis</taxon>
    </lineage>
</organism>
<dbReference type="PROSITE" id="PS50076">
    <property type="entry name" value="DNAJ_2"/>
    <property type="match status" value="1"/>
</dbReference>
<dbReference type="SUPFAM" id="SSF46565">
    <property type="entry name" value="Chaperone J-domain"/>
    <property type="match status" value="1"/>
</dbReference>
<dbReference type="Gene3D" id="2.60.260.20">
    <property type="entry name" value="Urease metallochaperone UreE, N-terminal domain"/>
    <property type="match status" value="2"/>
</dbReference>
<dbReference type="CDD" id="cd06257">
    <property type="entry name" value="DnaJ"/>
    <property type="match status" value="1"/>
</dbReference>
<keyword evidence="5" id="KW-1185">Reference proteome</keyword>
<dbReference type="Proteomes" id="UP000019335">
    <property type="component" value="Chromosome 1"/>
</dbReference>
<feature type="compositionally biased region" description="Low complexity" evidence="2">
    <location>
        <begin position="247"/>
        <end position="259"/>
    </location>
</feature>
<evidence type="ECO:0000256" key="1">
    <source>
        <dbReference type="ARBA" id="ARBA00023186"/>
    </source>
</evidence>
<evidence type="ECO:0000259" key="3">
    <source>
        <dbReference type="PROSITE" id="PS50076"/>
    </source>
</evidence>
<gene>
    <name evidence="4" type="ORF">Naga_100193g2</name>
</gene>
<proteinExistence type="predicted"/>
<evidence type="ECO:0000313" key="4">
    <source>
        <dbReference type="EMBL" id="EWM30098.1"/>
    </source>
</evidence>
<keyword evidence="4" id="KW-0346">Stress response</keyword>
<dbReference type="InterPro" id="IPR008971">
    <property type="entry name" value="HSP40/DnaJ_pept-bd"/>
</dbReference>
<dbReference type="SMART" id="SM00271">
    <property type="entry name" value="DnaJ"/>
    <property type="match status" value="1"/>
</dbReference>
<feature type="domain" description="J" evidence="3">
    <location>
        <begin position="77"/>
        <end position="144"/>
    </location>
</feature>
<dbReference type="Pfam" id="PF00226">
    <property type="entry name" value="DnaJ"/>
    <property type="match status" value="1"/>
</dbReference>
<sequence length="416" mass="45599">MLKPSLPPRMPALPPTIVPPASSSQRSLPPPLPRSKRRRMARGRTFNSPFLLLSLKLLCLVLLAVDGAGASARSQSDYYTRLGLKRDANKKDIARAYRRMAVKTHPDKVSPDKRSEAEKKFKSITEAYEVLSDPKKRKIYDTYGEEGVRASAGGVPPQGPGGYGFPGGASRARGFNGGDGGTRFFFNGREYRGGPSPFDGGGGGGGGGGGFAAEDVFERFFGDMFFGPGANARPDPMGGSRGFQGYQQQQRRWQQQQQQSAKQEKMVCSLEELYRGTTRHVTVHSGRREKTFRVEIKRGWKAGTKIQFAAAPSSPPSFPPSSPFPPVVFILVEARHRYFTRRGDDLVWRKGLSTAQAAKDIVVKVPLLNGREVKVKVERGRVPRDGSLLRLREKGGGMPKKGGGFGDLIVELYVQK</sequence>
<dbReference type="PRINTS" id="PR00625">
    <property type="entry name" value="JDOMAIN"/>
</dbReference>
<dbReference type="Gene3D" id="1.10.287.110">
    <property type="entry name" value="DnaJ domain"/>
    <property type="match status" value="1"/>
</dbReference>
<feature type="region of interest" description="Disordered" evidence="2">
    <location>
        <begin position="229"/>
        <end position="260"/>
    </location>
</feature>
<protein>
    <submittedName>
        <fullName evidence="4">Dnaj heat shock protein</fullName>
    </submittedName>
</protein>
<dbReference type="GO" id="GO:0006457">
    <property type="term" value="P:protein folding"/>
    <property type="evidence" value="ECO:0007669"/>
    <property type="project" value="InterPro"/>
</dbReference>
<dbReference type="InterPro" id="IPR018253">
    <property type="entry name" value="DnaJ_domain_CS"/>
</dbReference>
<dbReference type="GO" id="GO:0051082">
    <property type="term" value="F:unfolded protein binding"/>
    <property type="evidence" value="ECO:0007669"/>
    <property type="project" value="InterPro"/>
</dbReference>
<feature type="region of interest" description="Disordered" evidence="2">
    <location>
        <begin position="1"/>
        <end position="40"/>
    </location>
</feature>
<dbReference type="EMBL" id="AZIL01000055">
    <property type="protein sequence ID" value="EWM30098.1"/>
    <property type="molecule type" value="Genomic_DNA"/>
</dbReference>
<keyword evidence="1" id="KW-0143">Chaperone</keyword>
<dbReference type="AlphaFoldDB" id="W7U2R8"/>
<dbReference type="InterPro" id="IPR036869">
    <property type="entry name" value="J_dom_sf"/>
</dbReference>
<dbReference type="Pfam" id="PF01556">
    <property type="entry name" value="DnaJ_C"/>
    <property type="match status" value="1"/>
</dbReference>
<dbReference type="PANTHER" id="PTHR24078">
    <property type="entry name" value="DNAJ HOMOLOG SUBFAMILY C MEMBER"/>
    <property type="match status" value="1"/>
</dbReference>
<comment type="caution">
    <text evidence="4">The sequence shown here is derived from an EMBL/GenBank/DDBJ whole genome shotgun (WGS) entry which is preliminary data.</text>
</comment>
<dbReference type="OrthoDB" id="550424at2759"/>
<dbReference type="GO" id="GO:0005829">
    <property type="term" value="C:cytosol"/>
    <property type="evidence" value="ECO:0007669"/>
    <property type="project" value="TreeGrafter"/>
</dbReference>
<evidence type="ECO:0000313" key="5">
    <source>
        <dbReference type="Proteomes" id="UP000019335"/>
    </source>
</evidence>
<dbReference type="InterPro" id="IPR002939">
    <property type="entry name" value="DnaJ_C"/>
</dbReference>
<reference evidence="4 5" key="1">
    <citation type="journal article" date="2014" name="Mol. Plant">
        <title>Chromosome Scale Genome Assembly and Transcriptome Profiling of Nannochloropsis gaditana in Nitrogen Depletion.</title>
        <authorList>
            <person name="Corteggiani Carpinelli E."/>
            <person name="Telatin A."/>
            <person name="Vitulo N."/>
            <person name="Forcato C."/>
            <person name="D'Angelo M."/>
            <person name="Schiavon R."/>
            <person name="Vezzi A."/>
            <person name="Giacometti G.M."/>
            <person name="Morosinotto T."/>
            <person name="Valle G."/>
        </authorList>
    </citation>
    <scope>NUCLEOTIDE SEQUENCE [LARGE SCALE GENOMIC DNA]</scope>
    <source>
        <strain evidence="4 5">B-31</strain>
    </source>
</reference>
<evidence type="ECO:0000256" key="2">
    <source>
        <dbReference type="SAM" id="MobiDB-lite"/>
    </source>
</evidence>
<dbReference type="InterPro" id="IPR051339">
    <property type="entry name" value="DnaJ_subfamily_B"/>
</dbReference>
<dbReference type="PROSITE" id="PS00636">
    <property type="entry name" value="DNAJ_1"/>
    <property type="match status" value="1"/>
</dbReference>
<name>W7U2R8_9STRA</name>